<protein>
    <submittedName>
        <fullName evidence="1">Uncharacterized protein</fullName>
    </submittedName>
</protein>
<reference evidence="2" key="1">
    <citation type="journal article" date="2014" name="Science">
        <title>Ancient hybridizations among the ancestral genomes of bread wheat.</title>
        <authorList>
            <consortium name="International Wheat Genome Sequencing Consortium,"/>
            <person name="Marcussen T."/>
            <person name="Sandve S.R."/>
            <person name="Heier L."/>
            <person name="Spannagl M."/>
            <person name="Pfeifer M."/>
            <person name="Jakobsen K.S."/>
            <person name="Wulff B.B."/>
            <person name="Steuernagel B."/>
            <person name="Mayer K.F."/>
            <person name="Olsen O.A."/>
        </authorList>
    </citation>
    <scope>NUCLEOTIDE SEQUENCE [LARGE SCALE GENOMIC DNA]</scope>
    <source>
        <strain evidence="2">cv. AL8/78</strain>
    </source>
</reference>
<reference evidence="1" key="3">
    <citation type="journal article" date="2017" name="Nature">
        <title>Genome sequence of the progenitor of the wheat D genome Aegilops tauschii.</title>
        <authorList>
            <person name="Luo M.C."/>
            <person name="Gu Y.Q."/>
            <person name="Puiu D."/>
            <person name="Wang H."/>
            <person name="Twardziok S.O."/>
            <person name="Deal K.R."/>
            <person name="Huo N."/>
            <person name="Zhu T."/>
            <person name="Wang L."/>
            <person name="Wang Y."/>
            <person name="McGuire P.E."/>
            <person name="Liu S."/>
            <person name="Long H."/>
            <person name="Ramasamy R.K."/>
            <person name="Rodriguez J.C."/>
            <person name="Van S.L."/>
            <person name="Yuan L."/>
            <person name="Wang Z."/>
            <person name="Xia Z."/>
            <person name="Xiao L."/>
            <person name="Anderson O.D."/>
            <person name="Ouyang S."/>
            <person name="Liang Y."/>
            <person name="Zimin A.V."/>
            <person name="Pertea G."/>
            <person name="Qi P."/>
            <person name="Bennetzen J.L."/>
            <person name="Dai X."/>
            <person name="Dawson M.W."/>
            <person name="Muller H.G."/>
            <person name="Kugler K."/>
            <person name="Rivarola-Duarte L."/>
            <person name="Spannagl M."/>
            <person name="Mayer K.F.X."/>
            <person name="Lu F.H."/>
            <person name="Bevan M.W."/>
            <person name="Leroy P."/>
            <person name="Li P."/>
            <person name="You F.M."/>
            <person name="Sun Q."/>
            <person name="Liu Z."/>
            <person name="Lyons E."/>
            <person name="Wicker T."/>
            <person name="Salzberg S.L."/>
            <person name="Devos K.M."/>
            <person name="Dvorak J."/>
        </authorList>
    </citation>
    <scope>NUCLEOTIDE SEQUENCE [LARGE SCALE GENOMIC DNA]</scope>
    <source>
        <strain evidence="1">cv. AL8/78</strain>
    </source>
</reference>
<evidence type="ECO:0000313" key="2">
    <source>
        <dbReference type="Proteomes" id="UP000015105"/>
    </source>
</evidence>
<reference evidence="1" key="4">
    <citation type="submission" date="2019-03" db="UniProtKB">
        <authorList>
            <consortium name="EnsemblPlants"/>
        </authorList>
    </citation>
    <scope>IDENTIFICATION</scope>
</reference>
<proteinExistence type="predicted"/>
<sequence length="91" mass="10285">FQLVSKLNNMYFADVDLTVIREEDLDLWQRCPHMPHATRFAAHSYNPSTGKAAIPPAPDAAWALRTTRPSPPHAQSRVLVCLHVRCSYKCP</sequence>
<accession>A0A453BFJ4</accession>
<dbReference type="EnsemblPlants" id="AET2Gv20485900.7">
    <property type="protein sequence ID" value="AET2Gv20485900.7"/>
    <property type="gene ID" value="AET2Gv20485900"/>
</dbReference>
<dbReference type="Gramene" id="AET2Gv20485900.7">
    <property type="protein sequence ID" value="AET2Gv20485900.7"/>
    <property type="gene ID" value="AET2Gv20485900"/>
</dbReference>
<name>A0A453BFJ4_AEGTS</name>
<dbReference type="AlphaFoldDB" id="A0A453BFJ4"/>
<keyword evidence="2" id="KW-1185">Reference proteome</keyword>
<reference evidence="1" key="5">
    <citation type="journal article" date="2021" name="G3 (Bethesda)">
        <title>Aegilops tauschii genome assembly Aet v5.0 features greater sequence contiguity and improved annotation.</title>
        <authorList>
            <person name="Wang L."/>
            <person name="Zhu T."/>
            <person name="Rodriguez J.C."/>
            <person name="Deal K.R."/>
            <person name="Dubcovsky J."/>
            <person name="McGuire P.E."/>
            <person name="Lux T."/>
            <person name="Spannagl M."/>
            <person name="Mayer K.F.X."/>
            <person name="Baldrich P."/>
            <person name="Meyers B.C."/>
            <person name="Huo N."/>
            <person name="Gu Y.Q."/>
            <person name="Zhou H."/>
            <person name="Devos K.M."/>
            <person name="Bennetzen J.L."/>
            <person name="Unver T."/>
            <person name="Budak H."/>
            <person name="Gulick P.J."/>
            <person name="Galiba G."/>
            <person name="Kalapos B."/>
            <person name="Nelson D.R."/>
            <person name="Li P."/>
            <person name="You F.M."/>
            <person name="Luo M.C."/>
            <person name="Dvorak J."/>
        </authorList>
    </citation>
    <scope>NUCLEOTIDE SEQUENCE [LARGE SCALE GENOMIC DNA]</scope>
    <source>
        <strain evidence="1">cv. AL8/78</strain>
    </source>
</reference>
<dbReference type="Proteomes" id="UP000015105">
    <property type="component" value="Chromosome 2D"/>
</dbReference>
<organism evidence="1 2">
    <name type="scientific">Aegilops tauschii subsp. strangulata</name>
    <name type="common">Goatgrass</name>
    <dbReference type="NCBI Taxonomy" id="200361"/>
    <lineage>
        <taxon>Eukaryota</taxon>
        <taxon>Viridiplantae</taxon>
        <taxon>Streptophyta</taxon>
        <taxon>Embryophyta</taxon>
        <taxon>Tracheophyta</taxon>
        <taxon>Spermatophyta</taxon>
        <taxon>Magnoliopsida</taxon>
        <taxon>Liliopsida</taxon>
        <taxon>Poales</taxon>
        <taxon>Poaceae</taxon>
        <taxon>BOP clade</taxon>
        <taxon>Pooideae</taxon>
        <taxon>Triticodae</taxon>
        <taxon>Triticeae</taxon>
        <taxon>Triticinae</taxon>
        <taxon>Aegilops</taxon>
    </lineage>
</organism>
<evidence type="ECO:0000313" key="1">
    <source>
        <dbReference type="EnsemblPlants" id="AET2Gv20485900.7"/>
    </source>
</evidence>
<reference evidence="2" key="2">
    <citation type="journal article" date="2017" name="Nat. Plants">
        <title>The Aegilops tauschii genome reveals multiple impacts of transposons.</title>
        <authorList>
            <person name="Zhao G."/>
            <person name="Zou C."/>
            <person name="Li K."/>
            <person name="Wang K."/>
            <person name="Li T."/>
            <person name="Gao L."/>
            <person name="Zhang X."/>
            <person name="Wang H."/>
            <person name="Yang Z."/>
            <person name="Liu X."/>
            <person name="Jiang W."/>
            <person name="Mao L."/>
            <person name="Kong X."/>
            <person name="Jiao Y."/>
            <person name="Jia J."/>
        </authorList>
    </citation>
    <scope>NUCLEOTIDE SEQUENCE [LARGE SCALE GENOMIC DNA]</scope>
    <source>
        <strain evidence="2">cv. AL8/78</strain>
    </source>
</reference>